<evidence type="ECO:0000313" key="3">
    <source>
        <dbReference type="EMBL" id="SMP71336.1"/>
    </source>
</evidence>
<keyword evidence="4" id="KW-1185">Reference proteome</keyword>
<dbReference type="PANTHER" id="PTHR35812:SF1">
    <property type="entry name" value="LIPOPROTEIN"/>
    <property type="match status" value="1"/>
</dbReference>
<evidence type="ECO:0000256" key="1">
    <source>
        <dbReference type="SAM" id="MobiDB-lite"/>
    </source>
</evidence>
<name>A0ABY1QH06_9BACT</name>
<proteinExistence type="predicted"/>
<dbReference type="EMBL" id="FXUG01000014">
    <property type="protein sequence ID" value="SMP71336.1"/>
    <property type="molecule type" value="Genomic_DNA"/>
</dbReference>
<feature type="region of interest" description="Disordered" evidence="1">
    <location>
        <begin position="401"/>
        <end position="441"/>
    </location>
</feature>
<organism evidence="3 4">
    <name type="scientific">Neorhodopirellula lusitana</name>
    <dbReference type="NCBI Taxonomy" id="445327"/>
    <lineage>
        <taxon>Bacteria</taxon>
        <taxon>Pseudomonadati</taxon>
        <taxon>Planctomycetota</taxon>
        <taxon>Planctomycetia</taxon>
        <taxon>Pirellulales</taxon>
        <taxon>Pirellulaceae</taxon>
        <taxon>Neorhodopirellula</taxon>
    </lineage>
</organism>
<protein>
    <recommendedName>
        <fullName evidence="2">Lcl C-terminal domain-containing protein</fullName>
    </recommendedName>
</protein>
<comment type="caution">
    <text evidence="3">The sequence shown here is derived from an EMBL/GenBank/DDBJ whole genome shotgun (WGS) entry which is preliminary data.</text>
</comment>
<gene>
    <name evidence="3" type="ORF">SAMN06265222_11439</name>
</gene>
<evidence type="ECO:0000259" key="2">
    <source>
        <dbReference type="Pfam" id="PF07603"/>
    </source>
</evidence>
<feature type="region of interest" description="Disordered" evidence="1">
    <location>
        <begin position="453"/>
        <end position="479"/>
    </location>
</feature>
<dbReference type="PANTHER" id="PTHR35812">
    <property type="entry name" value="LIPOPROTEIN"/>
    <property type="match status" value="1"/>
</dbReference>
<evidence type="ECO:0000313" key="4">
    <source>
        <dbReference type="Proteomes" id="UP001158067"/>
    </source>
</evidence>
<reference evidence="3 4" key="1">
    <citation type="submission" date="2017-05" db="EMBL/GenBank/DDBJ databases">
        <authorList>
            <person name="Varghese N."/>
            <person name="Submissions S."/>
        </authorList>
    </citation>
    <scope>NUCLEOTIDE SEQUENCE [LARGE SCALE GENOMIC DNA]</scope>
    <source>
        <strain evidence="3 4">DSM 25457</strain>
    </source>
</reference>
<dbReference type="InterPro" id="IPR011460">
    <property type="entry name" value="Lcl_C"/>
</dbReference>
<dbReference type="Pfam" id="PF07603">
    <property type="entry name" value="Lcl_C"/>
    <property type="match status" value="2"/>
</dbReference>
<feature type="domain" description="Lcl C-terminal" evidence="2">
    <location>
        <begin position="117"/>
        <end position="243"/>
    </location>
</feature>
<accession>A0ABY1QH06</accession>
<dbReference type="Proteomes" id="UP001158067">
    <property type="component" value="Unassembled WGS sequence"/>
</dbReference>
<feature type="domain" description="Lcl C-terminal" evidence="2">
    <location>
        <begin position="277"/>
        <end position="395"/>
    </location>
</feature>
<sequence length="479" mass="52463">MSAIAGVSDSEVIARPLYHSPLYPMPILMKPTLAICSVSAFFALFLPPKTFVVAEDSPGQKNHVVVPSHAYSIVDTAQQRCYDNSREIIFPKTGQPFFGQDANYESNEPTYRDNGDGTISDLVSGLMWQKTPGPKVTFNQAVASAAGCRVGGFDDWRLPSIKELYSLIDFSGEDIDPQARSAEGLRPFIDTDYFDFAYGDPSKGERIIDSQCATSTKYVSTTMHGSQTMFGVNFADGRIKGYPIGPNRRRGEKTYVVFYVRGNPDYGTNSFHDNGDGTVTDQATGLTWMQGDSGTMKAGDRRDGKLNWEQALAWAEELTFAARSDWRLPNAKELQSIVDYTRSPDTTQSAAISEIFACTPQQNPAGKPDFGSYWTGTTHKHMGRGDTAAYVSFGRSGGWMRDPRGGTSLLDVHGAGAQRSDPKAGDPSRFPQGRGPQGDVIGIYNLVRPVRGGEVTVRKNGPPIEQQTRPTRGRPGRFK</sequence>